<feature type="transmembrane region" description="Helical" evidence="6">
    <location>
        <begin position="384"/>
        <end position="402"/>
    </location>
</feature>
<evidence type="ECO:0000256" key="2">
    <source>
        <dbReference type="ARBA" id="ARBA00022448"/>
    </source>
</evidence>
<keyword evidence="5 6" id="KW-0472">Membrane</keyword>
<dbReference type="InterPro" id="IPR011701">
    <property type="entry name" value="MFS"/>
</dbReference>
<feature type="transmembrane region" description="Helical" evidence="6">
    <location>
        <begin position="320"/>
        <end position="345"/>
    </location>
</feature>
<dbReference type="STRING" id="160660.BJI67_15155"/>
<dbReference type="InterPro" id="IPR020846">
    <property type="entry name" value="MFS_dom"/>
</dbReference>
<dbReference type="Proteomes" id="UP000029273">
    <property type="component" value="Unassembled WGS sequence"/>
</dbReference>
<dbReference type="GO" id="GO:0016020">
    <property type="term" value="C:membrane"/>
    <property type="evidence" value="ECO:0007669"/>
    <property type="project" value="UniProtKB-SubCell"/>
</dbReference>
<evidence type="ECO:0000256" key="3">
    <source>
        <dbReference type="ARBA" id="ARBA00022692"/>
    </source>
</evidence>
<evidence type="ECO:0000256" key="5">
    <source>
        <dbReference type="ARBA" id="ARBA00023136"/>
    </source>
</evidence>
<evidence type="ECO:0000313" key="8">
    <source>
        <dbReference type="EMBL" id="OBS08312.1"/>
    </source>
</evidence>
<dbReference type="AlphaFoldDB" id="A0A1A6C168"/>
<feature type="transmembrane region" description="Helical" evidence="6">
    <location>
        <begin position="266"/>
        <end position="287"/>
    </location>
</feature>
<dbReference type="InterPro" id="IPR036259">
    <property type="entry name" value="MFS_trans_sf"/>
</dbReference>
<dbReference type="PANTHER" id="PTHR12778">
    <property type="entry name" value="SOLUTE CARRIER FAMILY 33 ACETYL-COA TRANSPORTER -RELATED"/>
    <property type="match status" value="1"/>
</dbReference>
<keyword evidence="9" id="KW-1185">Reference proteome</keyword>
<feature type="transmembrane region" description="Helical" evidence="6">
    <location>
        <begin position="20"/>
        <end position="42"/>
    </location>
</feature>
<proteinExistence type="predicted"/>
<reference evidence="8 9" key="1">
    <citation type="journal article" date="2014" name="Genome Announc.">
        <title>Draft Genome Sequence of the Iron-Oxidizing, Acidophilic, and Halotolerant 'Thiobacillus prosperus' Type Strain DSM 5130.</title>
        <authorList>
            <person name="Ossandon F.J."/>
            <person name="Cardenas J.P."/>
            <person name="Corbett M."/>
            <person name="Quatrini R."/>
            <person name="Holmes D.S."/>
            <person name="Watkin E."/>
        </authorList>
    </citation>
    <scope>NUCLEOTIDE SEQUENCE [LARGE SCALE GENOMIC DNA]</scope>
    <source>
        <strain evidence="8 9">DSM 5130</strain>
    </source>
</reference>
<dbReference type="PANTHER" id="PTHR12778:SF10">
    <property type="entry name" value="MAJOR FACILITATOR SUPERFAMILY DOMAIN-CONTAINING PROTEIN 3"/>
    <property type="match status" value="1"/>
</dbReference>
<dbReference type="Pfam" id="PF07690">
    <property type="entry name" value="MFS_1"/>
    <property type="match status" value="1"/>
</dbReference>
<feature type="transmembrane region" description="Helical" evidence="6">
    <location>
        <begin position="294"/>
        <end position="314"/>
    </location>
</feature>
<feature type="transmembrane region" description="Helical" evidence="6">
    <location>
        <begin position="111"/>
        <end position="131"/>
    </location>
</feature>
<evidence type="ECO:0000256" key="6">
    <source>
        <dbReference type="SAM" id="Phobius"/>
    </source>
</evidence>
<accession>A0A1A6C168</accession>
<feature type="transmembrane region" description="Helical" evidence="6">
    <location>
        <begin position="48"/>
        <end position="65"/>
    </location>
</feature>
<dbReference type="Gene3D" id="1.20.1250.20">
    <property type="entry name" value="MFS general substrate transporter like domains"/>
    <property type="match status" value="1"/>
</dbReference>
<dbReference type="GO" id="GO:0022857">
    <property type="term" value="F:transmembrane transporter activity"/>
    <property type="evidence" value="ECO:0007669"/>
    <property type="project" value="InterPro"/>
</dbReference>
<evidence type="ECO:0000313" key="9">
    <source>
        <dbReference type="Proteomes" id="UP000029273"/>
    </source>
</evidence>
<gene>
    <name evidence="8" type="ORF">Thpro_022562</name>
</gene>
<dbReference type="InterPro" id="IPR004752">
    <property type="entry name" value="AmpG_permease/AT-1"/>
</dbReference>
<comment type="caution">
    <text evidence="8">The sequence shown here is derived from an EMBL/GenBank/DDBJ whole genome shotgun (WGS) entry which is preliminary data.</text>
</comment>
<dbReference type="PROSITE" id="PS50850">
    <property type="entry name" value="MFS"/>
    <property type="match status" value="1"/>
</dbReference>
<evidence type="ECO:0000256" key="4">
    <source>
        <dbReference type="ARBA" id="ARBA00022989"/>
    </source>
</evidence>
<feature type="transmembrane region" description="Helical" evidence="6">
    <location>
        <begin position="86"/>
        <end position="105"/>
    </location>
</feature>
<feature type="transmembrane region" description="Helical" evidence="6">
    <location>
        <begin position="357"/>
        <end position="378"/>
    </location>
</feature>
<evidence type="ECO:0000256" key="1">
    <source>
        <dbReference type="ARBA" id="ARBA00004141"/>
    </source>
</evidence>
<feature type="transmembrane region" description="Helical" evidence="6">
    <location>
        <begin position="151"/>
        <end position="170"/>
    </location>
</feature>
<organism evidence="8 9">
    <name type="scientific">Acidihalobacter prosperus</name>
    <dbReference type="NCBI Taxonomy" id="160660"/>
    <lineage>
        <taxon>Bacteria</taxon>
        <taxon>Pseudomonadati</taxon>
        <taxon>Pseudomonadota</taxon>
        <taxon>Gammaproteobacteria</taxon>
        <taxon>Chromatiales</taxon>
        <taxon>Ectothiorhodospiraceae</taxon>
        <taxon>Acidihalobacter</taxon>
    </lineage>
</organism>
<dbReference type="NCBIfam" id="TIGR00901">
    <property type="entry name" value="2A0125"/>
    <property type="match status" value="1"/>
</dbReference>
<evidence type="ECO:0000259" key="7">
    <source>
        <dbReference type="PROSITE" id="PS50850"/>
    </source>
</evidence>
<dbReference type="EMBL" id="JQSG02000006">
    <property type="protein sequence ID" value="OBS08312.1"/>
    <property type="molecule type" value="Genomic_DNA"/>
</dbReference>
<protein>
    <recommendedName>
        <fullName evidence="7">Major facilitator superfamily (MFS) profile domain-containing protein</fullName>
    </recommendedName>
</protein>
<keyword evidence="4 6" id="KW-1133">Transmembrane helix</keyword>
<sequence>MTPPSYRQLLREFFTGRMIVAALMGFASGLPLLLTLTLLQAWLTQAGVSLGEIGLFALVGIPYTIKFLWAPFMDRYVPPLLGRRRGWLFVLQLLLALAILLLGQTDPHRNLTLVAVFALLVALFSAMQDTVIDAYRRESLADDEQGLGASLYVWGYRVGMLVASGGGLILAQYAGFALTFAAMAALMLPGLVTTLFAPEPDTHKPLPPDLRTAVVGPFVEFFSQRQNALLILLFILLYKLGDTLATTMTTPFYLELGYSKADIGAVVKLFGFWATVFGGFAGGIGILRIGQYRALWLFGLLQALSTAAFAWLFYTGPVLGWLAVIIAFENFTGGMGTAAFIGFMANLTNKEFTATQYALLTSLMGVPRTLLAASTGYMAQDLGWPMFFIVCALLAVPGLLLLTRFRGWLRPAGTPPETSP</sequence>
<name>A0A1A6C168_9GAMM</name>
<comment type="subcellular location">
    <subcellularLocation>
        <location evidence="1">Membrane</location>
        <topology evidence="1">Multi-pass membrane protein</topology>
    </subcellularLocation>
</comment>
<feature type="domain" description="Major facilitator superfamily (MFS) profile" evidence="7">
    <location>
        <begin position="17"/>
        <end position="410"/>
    </location>
</feature>
<keyword evidence="3 6" id="KW-0812">Transmembrane</keyword>
<keyword evidence="2" id="KW-0813">Transport</keyword>
<feature type="transmembrane region" description="Helical" evidence="6">
    <location>
        <begin position="228"/>
        <end position="254"/>
    </location>
</feature>
<dbReference type="SUPFAM" id="SSF103473">
    <property type="entry name" value="MFS general substrate transporter"/>
    <property type="match status" value="1"/>
</dbReference>